<reference evidence="2 3" key="1">
    <citation type="submission" date="2019-03" db="EMBL/GenBank/DDBJ databases">
        <title>First draft genome of Liparis tanakae, snailfish: a comprehensive survey of snailfish specific genes.</title>
        <authorList>
            <person name="Kim W."/>
            <person name="Song I."/>
            <person name="Jeong J.-H."/>
            <person name="Kim D."/>
            <person name="Kim S."/>
            <person name="Ryu S."/>
            <person name="Song J.Y."/>
            <person name="Lee S.K."/>
        </authorList>
    </citation>
    <scope>NUCLEOTIDE SEQUENCE [LARGE SCALE GENOMIC DNA]</scope>
    <source>
        <tissue evidence="2">Muscle</tissue>
    </source>
</reference>
<dbReference type="Proteomes" id="UP000314294">
    <property type="component" value="Unassembled WGS sequence"/>
</dbReference>
<evidence type="ECO:0000256" key="1">
    <source>
        <dbReference type="SAM" id="MobiDB-lite"/>
    </source>
</evidence>
<sequence length="220" mass="23796">MEAPKPRAGPLIAATMGFLKWMKANTNSLKGPQNNQDQLGRVERKMIHHLPSSAVNFCPGVSGPPGSPSPRSEGSLWGRAADRFPRSNAPLPRLLSRSCPSPSDARISSDSHSDGRATSPFLLPGLGTSSGVFRRRRLAGDEELSATFGNLVAFVRVQPQAVELVDELLAVQQVVLRLPRVFLASITFPPYQIIADTLQKKDKRPQLGQDELQAAGTKTP</sequence>
<feature type="region of interest" description="Disordered" evidence="1">
    <location>
        <begin position="201"/>
        <end position="220"/>
    </location>
</feature>
<dbReference type="AlphaFoldDB" id="A0A4Z2IEC0"/>
<comment type="caution">
    <text evidence="2">The sequence shown here is derived from an EMBL/GenBank/DDBJ whole genome shotgun (WGS) entry which is preliminary data.</text>
</comment>
<name>A0A4Z2IEC0_9TELE</name>
<feature type="compositionally biased region" description="Low complexity" evidence="1">
    <location>
        <begin position="90"/>
        <end position="103"/>
    </location>
</feature>
<dbReference type="EMBL" id="SRLO01000099">
    <property type="protein sequence ID" value="TNN75784.1"/>
    <property type="molecule type" value="Genomic_DNA"/>
</dbReference>
<protein>
    <submittedName>
        <fullName evidence="2">Uncharacterized protein</fullName>
    </submittedName>
</protein>
<evidence type="ECO:0000313" key="3">
    <source>
        <dbReference type="Proteomes" id="UP000314294"/>
    </source>
</evidence>
<keyword evidence="3" id="KW-1185">Reference proteome</keyword>
<feature type="region of interest" description="Disordered" evidence="1">
    <location>
        <begin position="56"/>
        <end position="121"/>
    </location>
</feature>
<organism evidence="2 3">
    <name type="scientific">Liparis tanakae</name>
    <name type="common">Tanaka's snailfish</name>
    <dbReference type="NCBI Taxonomy" id="230148"/>
    <lineage>
        <taxon>Eukaryota</taxon>
        <taxon>Metazoa</taxon>
        <taxon>Chordata</taxon>
        <taxon>Craniata</taxon>
        <taxon>Vertebrata</taxon>
        <taxon>Euteleostomi</taxon>
        <taxon>Actinopterygii</taxon>
        <taxon>Neopterygii</taxon>
        <taxon>Teleostei</taxon>
        <taxon>Neoteleostei</taxon>
        <taxon>Acanthomorphata</taxon>
        <taxon>Eupercaria</taxon>
        <taxon>Perciformes</taxon>
        <taxon>Cottioidei</taxon>
        <taxon>Cottales</taxon>
        <taxon>Liparidae</taxon>
        <taxon>Liparis</taxon>
    </lineage>
</organism>
<proteinExistence type="predicted"/>
<evidence type="ECO:0000313" key="2">
    <source>
        <dbReference type="EMBL" id="TNN75784.1"/>
    </source>
</evidence>
<gene>
    <name evidence="2" type="ORF">EYF80_013931</name>
</gene>
<accession>A0A4Z2IEC0</accession>